<dbReference type="EMBL" id="JBHMCG010000097">
    <property type="protein sequence ID" value="MFB9574452.1"/>
    <property type="molecule type" value="Genomic_DNA"/>
</dbReference>
<reference evidence="6 7" key="1">
    <citation type="submission" date="2024-09" db="EMBL/GenBank/DDBJ databases">
        <authorList>
            <person name="Sun Q."/>
            <person name="Mori K."/>
        </authorList>
    </citation>
    <scope>NUCLEOTIDE SEQUENCE [LARGE SCALE GENOMIC DNA]</scope>
    <source>
        <strain evidence="6 7">JCM 3331</strain>
    </source>
</reference>
<dbReference type="InterPro" id="IPR027383">
    <property type="entry name" value="Znf_put"/>
</dbReference>
<proteinExistence type="predicted"/>
<keyword evidence="1" id="KW-0805">Transcription regulation</keyword>
<keyword evidence="4" id="KW-0472">Membrane</keyword>
<evidence type="ECO:0000256" key="2">
    <source>
        <dbReference type="ARBA" id="ARBA00023163"/>
    </source>
</evidence>
<name>A0ABV5R9C8_9ACTN</name>
<keyword evidence="4" id="KW-1133">Transmembrane helix</keyword>
<evidence type="ECO:0000313" key="7">
    <source>
        <dbReference type="Proteomes" id="UP001589710"/>
    </source>
</evidence>
<feature type="region of interest" description="Disordered" evidence="3">
    <location>
        <begin position="1"/>
        <end position="62"/>
    </location>
</feature>
<evidence type="ECO:0000256" key="1">
    <source>
        <dbReference type="ARBA" id="ARBA00023015"/>
    </source>
</evidence>
<protein>
    <submittedName>
        <fullName evidence="6">Anti-sigma factor family protein</fullName>
    </submittedName>
</protein>
<evidence type="ECO:0000256" key="3">
    <source>
        <dbReference type="SAM" id="MobiDB-lite"/>
    </source>
</evidence>
<sequence>MSDHEWEPFGPRPTGPSSPTGPTGPRGRPVFPGGPGSFGGPDDFGGLGGRSGSGSGPALEGPEHDAAGAYVLGILDDAEASAFEAHLAGCALCAAHLDEFAGMEPMLAMLAEAPATVPGARPVPYVPEPPAPRLLDRLIDEVAAKRARRKRRGLYLAAAAAALIIGGPVVAVMAAGGDSGTTQAADPHPTSPAEDAFFQHMQEKVQATDPTTKVAATVGMEKKAWGTHAVLELKNVRGPEKCSLIAVSKSGEEEVVTSWSVPKWGYGIDDTTHPSAKYPLYVHGGAAMDRADIDHFEVRTFDGKRLVDIGA</sequence>
<evidence type="ECO:0000313" key="6">
    <source>
        <dbReference type="EMBL" id="MFB9574452.1"/>
    </source>
</evidence>
<evidence type="ECO:0000256" key="4">
    <source>
        <dbReference type="SAM" id="Phobius"/>
    </source>
</evidence>
<keyword evidence="7" id="KW-1185">Reference proteome</keyword>
<dbReference type="RefSeq" id="WP_345517842.1">
    <property type="nucleotide sequence ID" value="NZ_BAAAXD010000045.1"/>
</dbReference>
<dbReference type="Pfam" id="PF13490">
    <property type="entry name" value="zf-HC2"/>
    <property type="match status" value="1"/>
</dbReference>
<feature type="compositionally biased region" description="Low complexity" evidence="3">
    <location>
        <begin position="17"/>
        <end position="31"/>
    </location>
</feature>
<gene>
    <name evidence="6" type="ORF">ACFFTL_19705</name>
</gene>
<keyword evidence="2" id="KW-0804">Transcription</keyword>
<dbReference type="InterPro" id="IPR041916">
    <property type="entry name" value="Anti_sigma_zinc_sf"/>
</dbReference>
<evidence type="ECO:0000259" key="5">
    <source>
        <dbReference type="Pfam" id="PF13490"/>
    </source>
</evidence>
<dbReference type="Gene3D" id="1.10.10.1320">
    <property type="entry name" value="Anti-sigma factor, zinc-finger domain"/>
    <property type="match status" value="1"/>
</dbReference>
<feature type="transmembrane region" description="Helical" evidence="4">
    <location>
        <begin position="154"/>
        <end position="175"/>
    </location>
</feature>
<accession>A0ABV5R9C8</accession>
<organism evidence="6 7">
    <name type="scientific">Streptomyces yanii</name>
    <dbReference type="NCBI Taxonomy" id="78510"/>
    <lineage>
        <taxon>Bacteria</taxon>
        <taxon>Bacillati</taxon>
        <taxon>Actinomycetota</taxon>
        <taxon>Actinomycetes</taxon>
        <taxon>Kitasatosporales</taxon>
        <taxon>Streptomycetaceae</taxon>
        <taxon>Streptomyces</taxon>
    </lineage>
</organism>
<feature type="domain" description="Putative zinc-finger" evidence="5">
    <location>
        <begin position="65"/>
        <end position="93"/>
    </location>
</feature>
<comment type="caution">
    <text evidence="6">The sequence shown here is derived from an EMBL/GenBank/DDBJ whole genome shotgun (WGS) entry which is preliminary data.</text>
</comment>
<dbReference type="Proteomes" id="UP001589710">
    <property type="component" value="Unassembled WGS sequence"/>
</dbReference>
<feature type="compositionally biased region" description="Gly residues" evidence="3">
    <location>
        <begin position="33"/>
        <end position="55"/>
    </location>
</feature>
<keyword evidence="4" id="KW-0812">Transmembrane</keyword>